<reference evidence="1" key="1">
    <citation type="submission" date="2021-02" db="EMBL/GenBank/DDBJ databases">
        <title>Genome analysis of blister spot of apple pathogen from New York area.</title>
        <authorList>
            <person name="Kandel P."/>
            <person name="Hockett K.L."/>
            <person name="Santander R."/>
            <person name="Acimovic S."/>
        </authorList>
    </citation>
    <scope>NUCLEOTIDE SEQUENCE</scope>
    <source>
        <strain evidence="1">PSP1</strain>
    </source>
</reference>
<accession>A0AA43IVW2</accession>
<dbReference type="AlphaFoldDB" id="A0AA43IVW2"/>
<proteinExistence type="predicted"/>
<evidence type="ECO:0000313" key="1">
    <source>
        <dbReference type="EMBL" id="MDH4623896.1"/>
    </source>
</evidence>
<dbReference type="Proteomes" id="UP001162155">
    <property type="component" value="Unassembled WGS sequence"/>
</dbReference>
<gene>
    <name evidence="1" type="ORF">JW322_19530</name>
</gene>
<sequence length="270" mass="30657">MQGNIVVPLELTFDSGESKFHGLNLYYGADAIGGFAEAVALTTHAIVNDNVVKQTPSVKGFSLNFKNSFVGSFRQKIELEFNNEESIRVIKYIGMDAYIELLKLHLRIPVGGSTKLEFRKANQWYRQMKHSDELLERLKRPLERIHHPVTGQGYKVILSKARTPLLSFDKNTGNYLFAETKSPHRKTIEVAVSRFNARRGTGRFIEEEDFESISFSPKSIKLMPRAQKNALADSLKRLANDDLYKIKALVTEVLAFDGRVKHYILHSVDA</sequence>
<name>A0AA43IVW2_PSESX</name>
<dbReference type="EMBL" id="JAFFRZ010000001">
    <property type="protein sequence ID" value="MDH4623896.1"/>
    <property type="molecule type" value="Genomic_DNA"/>
</dbReference>
<evidence type="ECO:0000313" key="2">
    <source>
        <dbReference type="Proteomes" id="UP001162155"/>
    </source>
</evidence>
<protein>
    <submittedName>
        <fullName evidence="1">Uncharacterized protein</fullName>
    </submittedName>
</protein>
<dbReference type="RefSeq" id="WP_057456656.1">
    <property type="nucleotide sequence ID" value="NZ_JAFFRY010000004.1"/>
</dbReference>
<comment type="caution">
    <text evidence="1">The sequence shown here is derived from an EMBL/GenBank/DDBJ whole genome shotgun (WGS) entry which is preliminary data.</text>
</comment>
<organism evidence="1 2">
    <name type="scientific">Pseudomonas syringae pv. papulans</name>
    <dbReference type="NCBI Taxonomy" id="83963"/>
    <lineage>
        <taxon>Bacteria</taxon>
        <taxon>Pseudomonadati</taxon>
        <taxon>Pseudomonadota</taxon>
        <taxon>Gammaproteobacteria</taxon>
        <taxon>Pseudomonadales</taxon>
        <taxon>Pseudomonadaceae</taxon>
        <taxon>Pseudomonas</taxon>
        <taxon>Pseudomonas syringae</taxon>
    </lineage>
</organism>